<sequence>MSVGEERSVKCDDSRPKCGACVRRKCQCTYPRDGRYRHPVISVPVDSQNSLLPHPVDRDSPGLGAADHSGEAESPSSPILNSDRHLSSHVSIPASNFLDRSLEGNVATQGPNHIHRTSPSYPEYPSIGQILNEADPDIPSHPHLNLPGWVPQGAKDGYNLVNDENYQTIEILGCIQDVNRPLQWTGAGRNKKIDQRTDDEVKQARLIANAAVKQQQEARFLYSKRWEFDVDFDGVDPSLAMHLLDLHWNTCHFTWLFTYRPAIMESLLYGGPHVNKLLLNAIYFSSSLYTERIVVRSNPDDSSTAGLQFYHRFRYLLVDELGTPSSVTAVALLLCGISLVSRGMVNNGLVFHQMARQMISELGLPSPVQPKDVDPPRRAPELSTDIETESRKRLYLGLFSLDVSMALYLGYFPGTILESAHSSTKILDTFEELQNWSPYIDPLQSPNLPRHKTYVPTPMHAVSTFAAQISLFEITSTILCAYYNNSGVRNTFQSSWEMKTTIDEQLSSWQLSLPAHLQFDPGLDPPPPPHQIELLIKFHAIKILSRRPFLERNYLRSCLSNEDVSMMEDACAEDATSVWRHLSKYRDVFSLRRSSLLLSFCACVAIMVLMGRSSADDLASATSVESLWSMLLEIQAGPIPGLRNILTAIDRRVHTLENNPNQLYASCTNDNGSNVDARASTGDVGYDESYHILPMARNMSSQSIAQTFSRSRLGIETQNRFPQAPHTLAAVPEYTTAIEQLNIVDVEDNANELAVFVNLWCPRVGEGSSLWLRDAIQMMETKPLLRNVLKAVSKFVYSKLTGNVQSERSSQQLYISVLGSVNHELGCPTSNTSTELFLTILLLSILEVCIDLPNFVQMC</sequence>
<keyword evidence="3" id="KW-0805">Transcription regulation</keyword>
<proteinExistence type="predicted"/>
<reference evidence="9" key="1">
    <citation type="submission" date="2022-12" db="EMBL/GenBank/DDBJ databases">
        <authorList>
            <person name="Petersen C."/>
        </authorList>
    </citation>
    <scope>NUCLEOTIDE SEQUENCE</scope>
    <source>
        <strain evidence="9">IBT 29677</strain>
    </source>
</reference>
<dbReference type="CDD" id="cd00067">
    <property type="entry name" value="GAL4"/>
    <property type="match status" value="1"/>
</dbReference>
<evidence type="ECO:0000256" key="6">
    <source>
        <dbReference type="ARBA" id="ARBA00023242"/>
    </source>
</evidence>
<dbReference type="OrthoDB" id="4522507at2759"/>
<dbReference type="AlphaFoldDB" id="A0A9W9VZM1"/>
<dbReference type="PANTHER" id="PTHR31313">
    <property type="entry name" value="TY1 ENHANCER ACTIVATOR"/>
    <property type="match status" value="1"/>
</dbReference>
<dbReference type="GO" id="GO:0008270">
    <property type="term" value="F:zinc ion binding"/>
    <property type="evidence" value="ECO:0007669"/>
    <property type="project" value="InterPro"/>
</dbReference>
<keyword evidence="6" id="KW-0539">Nucleus</keyword>
<evidence type="ECO:0000313" key="10">
    <source>
        <dbReference type="Proteomes" id="UP001147747"/>
    </source>
</evidence>
<dbReference type="InterPro" id="IPR051615">
    <property type="entry name" value="Transcr_Regulatory_Elem"/>
</dbReference>
<evidence type="ECO:0000256" key="5">
    <source>
        <dbReference type="ARBA" id="ARBA00023163"/>
    </source>
</evidence>
<accession>A0A9W9VZM1</accession>
<comment type="caution">
    <text evidence="9">The sequence shown here is derived from an EMBL/GenBank/DDBJ whole genome shotgun (WGS) entry which is preliminary data.</text>
</comment>
<feature type="region of interest" description="Disordered" evidence="7">
    <location>
        <begin position="45"/>
        <end position="85"/>
    </location>
</feature>
<evidence type="ECO:0000256" key="1">
    <source>
        <dbReference type="ARBA" id="ARBA00022723"/>
    </source>
</evidence>
<evidence type="ECO:0000256" key="2">
    <source>
        <dbReference type="ARBA" id="ARBA00022833"/>
    </source>
</evidence>
<gene>
    <name evidence="9" type="ORF">N7509_007872</name>
</gene>
<dbReference type="Pfam" id="PF04082">
    <property type="entry name" value="Fungal_trans"/>
    <property type="match status" value="1"/>
</dbReference>
<keyword evidence="1" id="KW-0479">Metal-binding</keyword>
<dbReference type="GO" id="GO:0006351">
    <property type="term" value="P:DNA-templated transcription"/>
    <property type="evidence" value="ECO:0007669"/>
    <property type="project" value="InterPro"/>
</dbReference>
<protein>
    <recommendedName>
        <fullName evidence="8">Xylanolytic transcriptional activator regulatory domain-containing protein</fullName>
    </recommendedName>
</protein>
<dbReference type="GeneID" id="81371489"/>
<keyword evidence="10" id="KW-1185">Reference proteome</keyword>
<dbReference type="GO" id="GO:0000981">
    <property type="term" value="F:DNA-binding transcription factor activity, RNA polymerase II-specific"/>
    <property type="evidence" value="ECO:0007669"/>
    <property type="project" value="InterPro"/>
</dbReference>
<keyword evidence="5" id="KW-0804">Transcription</keyword>
<dbReference type="Proteomes" id="UP001147747">
    <property type="component" value="Unassembled WGS sequence"/>
</dbReference>
<evidence type="ECO:0000256" key="3">
    <source>
        <dbReference type="ARBA" id="ARBA00023015"/>
    </source>
</evidence>
<dbReference type="GO" id="GO:0003677">
    <property type="term" value="F:DNA binding"/>
    <property type="evidence" value="ECO:0007669"/>
    <property type="project" value="UniProtKB-KW"/>
</dbReference>
<evidence type="ECO:0000256" key="7">
    <source>
        <dbReference type="SAM" id="MobiDB-lite"/>
    </source>
</evidence>
<reference evidence="9" key="2">
    <citation type="journal article" date="2023" name="IMA Fungus">
        <title>Comparative genomic study of the Penicillium genus elucidates a diverse pangenome and 15 lateral gene transfer events.</title>
        <authorList>
            <person name="Petersen C."/>
            <person name="Sorensen T."/>
            <person name="Nielsen M.R."/>
            <person name="Sondergaard T.E."/>
            <person name="Sorensen J.L."/>
            <person name="Fitzpatrick D.A."/>
            <person name="Frisvad J.C."/>
            <person name="Nielsen K.L."/>
        </authorList>
    </citation>
    <scope>NUCLEOTIDE SEQUENCE</scope>
    <source>
        <strain evidence="9">IBT 29677</strain>
    </source>
</reference>
<dbReference type="PANTHER" id="PTHR31313:SF86">
    <property type="entry name" value="ZN(2)-C6 FUNGAL-TYPE DOMAIN-CONTAINING PROTEIN"/>
    <property type="match status" value="1"/>
</dbReference>
<keyword evidence="4" id="KW-0238">DNA-binding</keyword>
<dbReference type="CDD" id="cd12148">
    <property type="entry name" value="fungal_TF_MHR"/>
    <property type="match status" value="1"/>
</dbReference>
<evidence type="ECO:0000256" key="4">
    <source>
        <dbReference type="ARBA" id="ARBA00023125"/>
    </source>
</evidence>
<dbReference type="InterPro" id="IPR001138">
    <property type="entry name" value="Zn2Cys6_DnaBD"/>
</dbReference>
<evidence type="ECO:0000313" key="9">
    <source>
        <dbReference type="EMBL" id="KAJ5392382.1"/>
    </source>
</evidence>
<name>A0A9W9VZM1_9EURO</name>
<dbReference type="RefSeq" id="XP_056488060.1">
    <property type="nucleotide sequence ID" value="XM_056632509.1"/>
</dbReference>
<dbReference type="InterPro" id="IPR007219">
    <property type="entry name" value="XnlR_reg_dom"/>
</dbReference>
<feature type="domain" description="Xylanolytic transcriptional activator regulatory" evidence="8">
    <location>
        <begin position="244"/>
        <end position="509"/>
    </location>
</feature>
<organism evidence="9 10">
    <name type="scientific">Penicillium cosmopolitanum</name>
    <dbReference type="NCBI Taxonomy" id="1131564"/>
    <lineage>
        <taxon>Eukaryota</taxon>
        <taxon>Fungi</taxon>
        <taxon>Dikarya</taxon>
        <taxon>Ascomycota</taxon>
        <taxon>Pezizomycotina</taxon>
        <taxon>Eurotiomycetes</taxon>
        <taxon>Eurotiomycetidae</taxon>
        <taxon>Eurotiales</taxon>
        <taxon>Aspergillaceae</taxon>
        <taxon>Penicillium</taxon>
    </lineage>
</organism>
<dbReference type="EMBL" id="JAPZBU010000008">
    <property type="protein sequence ID" value="KAJ5392382.1"/>
    <property type="molecule type" value="Genomic_DNA"/>
</dbReference>
<keyword evidence="2" id="KW-0862">Zinc</keyword>
<evidence type="ECO:0000259" key="8">
    <source>
        <dbReference type="Pfam" id="PF04082"/>
    </source>
</evidence>